<dbReference type="FunFam" id="1.10.640.10:FF:000003">
    <property type="entry name" value="chorion peroxidase"/>
    <property type="match status" value="1"/>
</dbReference>
<keyword evidence="3" id="KW-0575">Peroxidase</keyword>
<feature type="region of interest" description="Disordered" evidence="9">
    <location>
        <begin position="1"/>
        <end position="20"/>
    </location>
</feature>
<dbReference type="GO" id="GO:0006979">
    <property type="term" value="P:response to oxidative stress"/>
    <property type="evidence" value="ECO:0007669"/>
    <property type="project" value="InterPro"/>
</dbReference>
<dbReference type="SUPFAM" id="SSF48113">
    <property type="entry name" value="Heme-dependent peroxidases"/>
    <property type="match status" value="1"/>
</dbReference>
<keyword evidence="7 8" id="KW-0408">Iron</keyword>
<dbReference type="CDD" id="cd09823">
    <property type="entry name" value="peroxinectin_like"/>
    <property type="match status" value="1"/>
</dbReference>
<dbReference type="Gene3D" id="1.10.640.10">
    <property type="entry name" value="Haem peroxidase domain superfamily, animal type"/>
    <property type="match status" value="1"/>
</dbReference>
<dbReference type="PRINTS" id="PR00457">
    <property type="entry name" value="ANPEROXIDASE"/>
</dbReference>
<evidence type="ECO:0000313" key="10">
    <source>
        <dbReference type="EnsemblMetazoa" id="SCAU000206-PA"/>
    </source>
</evidence>
<evidence type="ECO:0000256" key="8">
    <source>
        <dbReference type="PIRSR" id="PIRSR619791-2"/>
    </source>
</evidence>
<feature type="compositionally biased region" description="Basic and acidic residues" evidence="9">
    <location>
        <begin position="1"/>
        <end position="11"/>
    </location>
</feature>
<feature type="region of interest" description="Disordered" evidence="9">
    <location>
        <begin position="1050"/>
        <end position="1071"/>
    </location>
</feature>
<evidence type="ECO:0000256" key="2">
    <source>
        <dbReference type="ARBA" id="ARBA00022525"/>
    </source>
</evidence>
<dbReference type="PANTHER" id="PTHR11475:SF109">
    <property type="entry name" value="CHORION PEROXIDASE-LIKE PROTEIN"/>
    <property type="match status" value="1"/>
</dbReference>
<feature type="compositionally biased region" description="Basic and acidic residues" evidence="9">
    <location>
        <begin position="859"/>
        <end position="906"/>
    </location>
</feature>
<sequence length="1754" mass="196481">MPASERYRTHDGTCNNRRRQRWGASQMPFSRFLPPEYGDGVDSVRKSVDGGTLSSSRFVSLLVHGAREGEAPLTLMLAQWGQLLDHDLTSTAQPRSINGSVPSCCGNKDFHPSCFPIKVPLDDPWLSSLKVRCLEFLRSAPAQRRDCVLSWREQTNQATSFIDASPIYSNSVKSSDSARIFRNGLLIFGRGNPNEDVCQRGAIATNCIRSGDGRSGEQPGLLALHHVWVGEHNHIAMRLSEMNLHWSDEKIYQETRRIIGAMFQHITYREFLPIVLGREVCRLFELELLTSGYYEGYDSKTNPGVANSFAAAAFRFGHSLVQNSYMRCDRFHNVLSNNVSLHEEFQRGDIGSVGSLHRLIRGLANQRALQRDEFITPELTNHLFQTPGFPFGLDLAAINIQRGRDHGIPPYTHWRVPCGLSAINTWEEFANVVGPESARRISHAYQNVHDIDLFVGGIAERPVVGGLVGPTFACIIAQQFSNSRKGDRFWYENAGFESSFTPAQLHSIRKVTLASVLCRTVGGGTFQPHIFLPPDTPQNERLPCGVGPLAEFDLEPWLEQDPFASPKPVPIQIQTPTAVQIESRPNPTVLPRPPILPALLPQPPLPPPERPLNIPPMAHPPPTIEPPVLDRIFEIVQSELDTNAPIPAEFLNKRPPPTREPVFIPTFSVASGFNRFRNTTKINDKLDLKRKGITGHITKPKPLPGVSNKLDKHSRKGPHRQAMVETTTRRTIVVNNIPIELRHASSEAAKTEGSTTTKEDKLESRTADLTALTTEISLLNTVGTEVTVSDISMDSLDLEARTEDLDLEETIKSSMKPTGPGNNNIEIAAEEQTNLTNVAKTSMQNNVNNSKVNPSTNTEDDRPGLEARTERPNIDDSNIENHMKNENRKDVKEQNTKTSKNETIHKDESSLGIKIKPNETFVEDQARTKRLTGISNLQATDLALVEHMKESVTNEIFKDTPDLSLTDIINSNGNSSMTMTSDTSELREKTFEINSDPQQKENFPVEKFEELNSNDVNKTSEQNFNSTNVKNLDYKSNSTRKAINSIDNKSSISSLHSNDSDIDPLANSPSHDLRRVQRKLSLPTSTENLKEKLNLPLLKAVLKSNVSVPLHDKFLTTKVPKPSKTATVQSIELRQYQKRPQYPKPPHKVIVDTTNGAGQYEIEINIRQTNKSPIPLQSTPDYSTNYKSKPYDRYTNTYVTYPSTTPLYAYLQHAPVQVSQLNSQNQRTKPPTIIFLNEHEEHGTTTRQPGFVHSIVGWNSGSQRPLPPDSDLAERPSYDGVISRPLSGSILPSNFQNTRPGAVSSFSQAQVNGGVVQASSQATSNGHYGSITGFASANGADSTFSFNIRPKPEKPNINRPDGTASYGLLHEAPKPWYNKYKPVLGEQISTHEIPYREGIQTPFSTSNSQTYYIRKKHRPYQKEEDPFEREPEIRDHDYLSRTLTTTQNITALEEFEDILDGDYEYDDSDDYGNSPLIRKFNKDGYLRPELMLAALNKTVNFHPTTAPTTSEALDDNYVLPAMNSTKDIPKVSSKINLQNTSNNYPDSQSKQLNNDIFAEDLQEHEDQSPEDTFEDDEMDAQFELEKKKLNILKRHQEKISFAPITILTKPERPDNWVIYDSPEEEEPLLPQIPDLNQDLSPSAEIPKPIRENIWLSLAHSKKKLPFESVSSDLGNETELPLTTARNDNPITIPPEIDIVVDHNLDLDAKVEPTESSNQDGITDRIETEKILETTTDHIADSVMITSRTEAESTR</sequence>
<feature type="compositionally biased region" description="Polar residues" evidence="9">
    <location>
        <begin position="843"/>
        <end position="857"/>
    </location>
</feature>
<dbReference type="PANTHER" id="PTHR11475">
    <property type="entry name" value="OXIDASE/PEROXIDASE"/>
    <property type="match status" value="1"/>
</dbReference>
<evidence type="ECO:0000256" key="6">
    <source>
        <dbReference type="ARBA" id="ARBA00023002"/>
    </source>
</evidence>
<dbReference type="GO" id="GO:0046872">
    <property type="term" value="F:metal ion binding"/>
    <property type="evidence" value="ECO:0007669"/>
    <property type="project" value="UniProtKB-KW"/>
</dbReference>
<dbReference type="InterPro" id="IPR037120">
    <property type="entry name" value="Haem_peroxidase_sf_animal"/>
</dbReference>
<dbReference type="Pfam" id="PF03098">
    <property type="entry name" value="An_peroxidase"/>
    <property type="match status" value="1"/>
</dbReference>
<dbReference type="STRING" id="35570.A0A1I8NM29"/>
<reference evidence="10" key="1">
    <citation type="submission" date="2020-05" db="UniProtKB">
        <authorList>
            <consortium name="EnsemblMetazoa"/>
        </authorList>
    </citation>
    <scope>IDENTIFICATION</scope>
    <source>
        <strain evidence="10">USDA</strain>
    </source>
</reference>
<proteinExistence type="predicted"/>
<keyword evidence="2" id="KW-0964">Secreted</keyword>
<keyword evidence="5" id="KW-0732">Signal</keyword>
<dbReference type="GO" id="GO:0005576">
    <property type="term" value="C:extracellular region"/>
    <property type="evidence" value="ECO:0007669"/>
    <property type="project" value="UniProtKB-SubCell"/>
</dbReference>
<keyword evidence="6" id="KW-0560">Oxidoreductase</keyword>
<dbReference type="GO" id="GO:0020037">
    <property type="term" value="F:heme binding"/>
    <property type="evidence" value="ECO:0007669"/>
    <property type="project" value="InterPro"/>
</dbReference>
<evidence type="ECO:0000256" key="3">
    <source>
        <dbReference type="ARBA" id="ARBA00022559"/>
    </source>
</evidence>
<feature type="region of interest" description="Disordered" evidence="9">
    <location>
        <begin position="843"/>
        <end position="906"/>
    </location>
</feature>
<evidence type="ECO:0000256" key="4">
    <source>
        <dbReference type="ARBA" id="ARBA00022617"/>
    </source>
</evidence>
<dbReference type="EnsemblMetazoa" id="SCAU000206-RA">
    <property type="protein sequence ID" value="SCAU000206-PA"/>
    <property type="gene ID" value="SCAU000206"/>
</dbReference>
<feature type="region of interest" description="Disordered" evidence="9">
    <location>
        <begin position="743"/>
        <end position="764"/>
    </location>
</feature>
<dbReference type="GO" id="GO:0022412">
    <property type="term" value="P:cellular process involved in reproduction in multicellular organism"/>
    <property type="evidence" value="ECO:0007669"/>
    <property type="project" value="UniProtKB-ARBA"/>
</dbReference>
<feature type="region of interest" description="Disordered" evidence="9">
    <location>
        <begin position="694"/>
        <end position="723"/>
    </location>
</feature>
<accession>A0A1I8NM29</accession>
<organism evidence="10 11">
    <name type="scientific">Stomoxys calcitrans</name>
    <name type="common">Stable fly</name>
    <name type="synonym">Conops calcitrans</name>
    <dbReference type="NCBI Taxonomy" id="35570"/>
    <lineage>
        <taxon>Eukaryota</taxon>
        <taxon>Metazoa</taxon>
        <taxon>Ecdysozoa</taxon>
        <taxon>Arthropoda</taxon>
        <taxon>Hexapoda</taxon>
        <taxon>Insecta</taxon>
        <taxon>Pterygota</taxon>
        <taxon>Neoptera</taxon>
        <taxon>Endopterygota</taxon>
        <taxon>Diptera</taxon>
        <taxon>Brachycera</taxon>
        <taxon>Muscomorpha</taxon>
        <taxon>Muscoidea</taxon>
        <taxon>Muscidae</taxon>
        <taxon>Stomoxys</taxon>
    </lineage>
</organism>
<keyword evidence="8" id="KW-0479">Metal-binding</keyword>
<keyword evidence="4 8" id="KW-0349">Heme</keyword>
<evidence type="ECO:0000256" key="5">
    <source>
        <dbReference type="ARBA" id="ARBA00022729"/>
    </source>
</evidence>
<dbReference type="InterPro" id="IPR019791">
    <property type="entry name" value="Haem_peroxidase_animal"/>
</dbReference>
<evidence type="ECO:0000256" key="9">
    <source>
        <dbReference type="SAM" id="MobiDB-lite"/>
    </source>
</evidence>
<dbReference type="InterPro" id="IPR010255">
    <property type="entry name" value="Haem_peroxidase_sf"/>
</dbReference>
<evidence type="ECO:0000256" key="1">
    <source>
        <dbReference type="ARBA" id="ARBA00004613"/>
    </source>
</evidence>
<dbReference type="OrthoDB" id="823504at2759"/>
<feature type="binding site" description="axial binding residue" evidence="8">
    <location>
        <position position="318"/>
    </location>
    <ligand>
        <name>heme b</name>
        <dbReference type="ChEBI" id="CHEBI:60344"/>
    </ligand>
    <ligandPart>
        <name>Fe</name>
        <dbReference type="ChEBI" id="CHEBI:18248"/>
    </ligandPart>
</feature>
<name>A0A1I8NM29_STOCA</name>
<comment type="subcellular location">
    <subcellularLocation>
        <location evidence="1">Secreted</location>
    </subcellularLocation>
</comment>
<dbReference type="Proteomes" id="UP000095300">
    <property type="component" value="Unassembled WGS sequence"/>
</dbReference>
<dbReference type="KEGG" id="scac:106084563"/>
<dbReference type="GO" id="GO:0004601">
    <property type="term" value="F:peroxidase activity"/>
    <property type="evidence" value="ECO:0007669"/>
    <property type="project" value="UniProtKB-KW"/>
</dbReference>
<protein>
    <submittedName>
        <fullName evidence="10">Uncharacterized protein</fullName>
    </submittedName>
</protein>
<gene>
    <name evidence="10" type="primary">106084563</name>
</gene>
<evidence type="ECO:0000313" key="11">
    <source>
        <dbReference type="Proteomes" id="UP000095300"/>
    </source>
</evidence>
<dbReference type="PROSITE" id="PS50292">
    <property type="entry name" value="PEROXIDASE_3"/>
    <property type="match status" value="1"/>
</dbReference>
<evidence type="ECO:0000256" key="7">
    <source>
        <dbReference type="ARBA" id="ARBA00023004"/>
    </source>
</evidence>
<dbReference type="VEuPathDB" id="VectorBase:SCAU000206"/>
<keyword evidence="11" id="KW-1185">Reference proteome</keyword>